<dbReference type="InterPro" id="IPR036565">
    <property type="entry name" value="Mur-like_cat_sf"/>
</dbReference>
<dbReference type="Gene3D" id="3.40.1190.10">
    <property type="entry name" value="Mur-like, catalytic domain"/>
    <property type="match status" value="1"/>
</dbReference>
<dbReference type="PANTHER" id="PTHR43024:SF1">
    <property type="entry name" value="UDP-N-ACETYLMURAMOYL-TRIPEPTIDE--D-ALANYL-D-ALANINE LIGASE"/>
    <property type="match status" value="1"/>
</dbReference>
<dbReference type="InterPro" id="IPR004101">
    <property type="entry name" value="Mur_ligase_C"/>
</dbReference>
<evidence type="ECO:0000256" key="8">
    <source>
        <dbReference type="ARBA" id="ARBA00023306"/>
    </source>
</evidence>
<evidence type="ECO:0000256" key="5">
    <source>
        <dbReference type="ARBA" id="ARBA00022840"/>
    </source>
</evidence>
<evidence type="ECO:0000256" key="3">
    <source>
        <dbReference type="ARBA" id="ARBA00022618"/>
    </source>
</evidence>
<protein>
    <recommendedName>
        <fullName evidence="10">UDP-N-acetylmuramoyl-tripeptide--D-alanyl-D-alanine ligase</fullName>
        <ecNumber evidence="10">6.3.2.10</ecNumber>
    </recommendedName>
    <alternativeName>
        <fullName evidence="10">D-alanyl-D-alanine-adding enzyme</fullName>
    </alternativeName>
</protein>
<feature type="binding site" evidence="10">
    <location>
        <begin position="163"/>
        <end position="169"/>
    </location>
    <ligand>
        <name>ATP</name>
        <dbReference type="ChEBI" id="CHEBI:30616"/>
    </ligand>
</feature>
<dbReference type="InterPro" id="IPR051046">
    <property type="entry name" value="MurCDEF_CellWall_CoF430Synth"/>
</dbReference>
<comment type="caution">
    <text evidence="15">The sequence shown here is derived from an EMBL/GenBank/DDBJ whole genome shotgun (WGS) entry which is preliminary data.</text>
</comment>
<dbReference type="InterPro" id="IPR035911">
    <property type="entry name" value="MurE/MurF_N"/>
</dbReference>
<dbReference type="SUPFAM" id="SSF53244">
    <property type="entry name" value="MurD-like peptide ligases, peptide-binding domain"/>
    <property type="match status" value="2"/>
</dbReference>
<keyword evidence="5 10" id="KW-0067">ATP-binding</keyword>
<dbReference type="HAMAP" id="MF_02019">
    <property type="entry name" value="MurF"/>
    <property type="match status" value="1"/>
</dbReference>
<keyword evidence="2 10" id="KW-0436">Ligase</keyword>
<accession>A0A6B0YUN3</accession>
<evidence type="ECO:0000259" key="13">
    <source>
        <dbReference type="Pfam" id="PF02875"/>
    </source>
</evidence>
<dbReference type="GO" id="GO:0005737">
    <property type="term" value="C:cytoplasm"/>
    <property type="evidence" value="ECO:0007669"/>
    <property type="project" value="UniProtKB-SubCell"/>
</dbReference>
<comment type="subcellular location">
    <subcellularLocation>
        <location evidence="10">Cytoplasm</location>
    </subcellularLocation>
</comment>
<feature type="region of interest" description="Disordered" evidence="11">
    <location>
        <begin position="420"/>
        <end position="454"/>
    </location>
</feature>
<feature type="region of interest" description="Disordered" evidence="11">
    <location>
        <begin position="552"/>
        <end position="580"/>
    </location>
</feature>
<keyword evidence="9 10" id="KW-0961">Cell wall biogenesis/degradation</keyword>
<keyword evidence="8 10" id="KW-0131">Cell cycle</keyword>
<dbReference type="Pfam" id="PF08245">
    <property type="entry name" value="Mur_ligase_M"/>
    <property type="match status" value="1"/>
</dbReference>
<keyword evidence="1 10" id="KW-0963">Cytoplasm</keyword>
<evidence type="ECO:0000256" key="2">
    <source>
        <dbReference type="ARBA" id="ARBA00022598"/>
    </source>
</evidence>
<evidence type="ECO:0000256" key="6">
    <source>
        <dbReference type="ARBA" id="ARBA00022960"/>
    </source>
</evidence>
<dbReference type="GO" id="GO:0047480">
    <property type="term" value="F:UDP-N-acetylmuramoyl-tripeptide-D-alanyl-D-alanine ligase activity"/>
    <property type="evidence" value="ECO:0007669"/>
    <property type="project" value="UniProtKB-UniRule"/>
</dbReference>
<evidence type="ECO:0000256" key="10">
    <source>
        <dbReference type="HAMAP-Rule" id="MF_02019"/>
    </source>
</evidence>
<keyword evidence="3 10" id="KW-0132">Cell division</keyword>
<dbReference type="GO" id="GO:0005524">
    <property type="term" value="F:ATP binding"/>
    <property type="evidence" value="ECO:0007669"/>
    <property type="project" value="UniProtKB-UniRule"/>
</dbReference>
<evidence type="ECO:0000256" key="1">
    <source>
        <dbReference type="ARBA" id="ARBA00022490"/>
    </source>
</evidence>
<evidence type="ECO:0000256" key="4">
    <source>
        <dbReference type="ARBA" id="ARBA00022741"/>
    </source>
</evidence>
<comment type="catalytic activity">
    <reaction evidence="10">
        <text>D-alanyl-D-alanine + UDP-N-acetyl-alpha-D-muramoyl-L-alanyl-gamma-D-glutamyl-meso-2,6-diaminopimelate + ATP = UDP-N-acetyl-alpha-D-muramoyl-L-alanyl-gamma-D-glutamyl-meso-2,6-diaminopimeloyl-D-alanyl-D-alanine + ADP + phosphate + H(+)</text>
        <dbReference type="Rhea" id="RHEA:28374"/>
        <dbReference type="ChEBI" id="CHEBI:15378"/>
        <dbReference type="ChEBI" id="CHEBI:30616"/>
        <dbReference type="ChEBI" id="CHEBI:43474"/>
        <dbReference type="ChEBI" id="CHEBI:57822"/>
        <dbReference type="ChEBI" id="CHEBI:61386"/>
        <dbReference type="ChEBI" id="CHEBI:83905"/>
        <dbReference type="ChEBI" id="CHEBI:456216"/>
        <dbReference type="EC" id="6.3.2.10"/>
    </reaction>
</comment>
<dbReference type="GO" id="GO:0009252">
    <property type="term" value="P:peptidoglycan biosynthetic process"/>
    <property type="evidence" value="ECO:0007669"/>
    <property type="project" value="UniProtKB-UniRule"/>
</dbReference>
<feature type="domain" description="Mur ligase central" evidence="14">
    <location>
        <begin position="161"/>
        <end position="355"/>
    </location>
</feature>
<dbReference type="AlphaFoldDB" id="A0A6B0YUN3"/>
<feature type="domain" description="Mur ligase C-terminal" evidence="13">
    <location>
        <begin position="449"/>
        <end position="540"/>
    </location>
</feature>
<keyword evidence="7 10" id="KW-0573">Peptidoglycan synthesis</keyword>
<dbReference type="Pfam" id="PF01225">
    <property type="entry name" value="Mur_ligase"/>
    <property type="match status" value="1"/>
</dbReference>
<evidence type="ECO:0000256" key="9">
    <source>
        <dbReference type="ARBA" id="ARBA00023316"/>
    </source>
</evidence>
<dbReference type="UniPathway" id="UPA00219"/>
<evidence type="ECO:0000259" key="12">
    <source>
        <dbReference type="Pfam" id="PF01225"/>
    </source>
</evidence>
<dbReference type="InterPro" id="IPR013221">
    <property type="entry name" value="Mur_ligase_cen"/>
</dbReference>
<dbReference type="InterPro" id="IPR000713">
    <property type="entry name" value="Mur_ligase_N"/>
</dbReference>
<sequence>MRYFRSKDSDSVADRPKVETAITQHTLWQALTGTPPPQTLTPHPISCAVLDSRDVEAASLFIAFSGTRTDGHEFIRQAIAGGATAVICEERGLEQLHETGALLVDCRRGREEGGEKEATIAHLAAGRPIAYIVSDASTALQAAGVFQRLHRTHPDLRVVGVTGSVGKTSTKELTASVLARRYRTHHNTGNLNSEQGLPLALLGLHTGHECTVLEMGMYDVGEIRLLCDLARPHIGVVTNVGPTHLERLGTMDRIAQAKTELVEALPDADNGGAAILNQDDARVRAMAAATPARPFFYGLTAEADLWADEIESLGMEGIRFRFHHRQENGCIHSQRLKVPLLGRHSVYTALGAAAVGIVSGLSWQDIGAGLQHAPSQLRLVVMPGINGSTVIDDTYNASPVSTVAALNLLNDLFARRQSGEDCAPAARSPSMASGAKRNPQSSNGQHQKQQRGGRRIAILGDMRELGTFTTEGHKQVGAHAAGVTDLLVTVGALGSLIADEARKTGLPSQAVYEAGDFETAVQILKEVAQPLDLLLVKGSRAVGMERIVPEISNQPATAAATDPASRQRSNTGVGGGLLES</sequence>
<dbReference type="Gene3D" id="3.90.190.20">
    <property type="entry name" value="Mur ligase, C-terminal domain"/>
    <property type="match status" value="1"/>
</dbReference>
<dbReference type="PANTHER" id="PTHR43024">
    <property type="entry name" value="UDP-N-ACETYLMURAMOYL-TRIPEPTIDE--D-ALANYL-D-ALANINE LIGASE"/>
    <property type="match status" value="1"/>
</dbReference>
<dbReference type="EMBL" id="VXRG01000128">
    <property type="protein sequence ID" value="MXY94826.1"/>
    <property type="molecule type" value="Genomic_DNA"/>
</dbReference>
<comment type="pathway">
    <text evidence="10">Cell wall biogenesis; peptidoglycan biosynthesis.</text>
</comment>
<organism evidence="15">
    <name type="scientific">Caldilineaceae bacterium SB0664_bin_27</name>
    <dbReference type="NCBI Taxonomy" id="2605260"/>
    <lineage>
        <taxon>Bacteria</taxon>
        <taxon>Bacillati</taxon>
        <taxon>Chloroflexota</taxon>
        <taxon>Caldilineae</taxon>
        <taxon>Caldilineales</taxon>
        <taxon>Caldilineaceae</taxon>
    </lineage>
</organism>
<dbReference type="GO" id="GO:0008360">
    <property type="term" value="P:regulation of cell shape"/>
    <property type="evidence" value="ECO:0007669"/>
    <property type="project" value="UniProtKB-KW"/>
</dbReference>
<evidence type="ECO:0000256" key="7">
    <source>
        <dbReference type="ARBA" id="ARBA00022984"/>
    </source>
</evidence>
<comment type="function">
    <text evidence="10">Involved in cell wall formation. Catalyzes the final step in the synthesis of UDP-N-acetylmuramoyl-pentapeptide, the precursor of murein.</text>
</comment>
<reference evidence="15" key="1">
    <citation type="submission" date="2019-09" db="EMBL/GenBank/DDBJ databases">
        <title>Characterisation of the sponge microbiome using genome-centric metagenomics.</title>
        <authorList>
            <person name="Engelberts J.P."/>
            <person name="Robbins S.J."/>
            <person name="De Goeij J.M."/>
            <person name="Aranda M."/>
            <person name="Bell S.C."/>
            <person name="Webster N.S."/>
        </authorList>
    </citation>
    <scope>NUCLEOTIDE SEQUENCE</scope>
    <source>
        <strain evidence="15">SB0664_bin_27</strain>
    </source>
</reference>
<dbReference type="Pfam" id="PF02875">
    <property type="entry name" value="Mur_ligase_C"/>
    <property type="match status" value="1"/>
</dbReference>
<dbReference type="SUPFAM" id="SSF53623">
    <property type="entry name" value="MurD-like peptide ligases, catalytic domain"/>
    <property type="match status" value="1"/>
</dbReference>
<name>A0A6B0YUN3_9CHLR</name>
<dbReference type="Gene3D" id="3.40.1390.10">
    <property type="entry name" value="MurE/MurF, N-terminal domain"/>
    <property type="match status" value="1"/>
</dbReference>
<feature type="domain" description="Mur ligase N-terminal catalytic" evidence="12">
    <location>
        <begin position="49"/>
        <end position="92"/>
    </location>
</feature>
<comment type="similarity">
    <text evidence="10">Belongs to the MurCDEF family. MurF subfamily.</text>
</comment>
<dbReference type="SUPFAM" id="SSF63418">
    <property type="entry name" value="MurE/MurF N-terminal domain"/>
    <property type="match status" value="1"/>
</dbReference>
<dbReference type="GO" id="GO:0051301">
    <property type="term" value="P:cell division"/>
    <property type="evidence" value="ECO:0007669"/>
    <property type="project" value="UniProtKB-KW"/>
</dbReference>
<evidence type="ECO:0000259" key="14">
    <source>
        <dbReference type="Pfam" id="PF08245"/>
    </source>
</evidence>
<dbReference type="EC" id="6.3.2.10" evidence="10"/>
<dbReference type="GO" id="GO:0071555">
    <property type="term" value="P:cell wall organization"/>
    <property type="evidence" value="ECO:0007669"/>
    <property type="project" value="UniProtKB-KW"/>
</dbReference>
<dbReference type="InterPro" id="IPR036615">
    <property type="entry name" value="Mur_ligase_C_dom_sf"/>
</dbReference>
<dbReference type="InterPro" id="IPR005863">
    <property type="entry name" value="UDP-N-AcMur_synth"/>
</dbReference>
<evidence type="ECO:0000313" key="15">
    <source>
        <dbReference type="EMBL" id="MXY94826.1"/>
    </source>
</evidence>
<evidence type="ECO:0000256" key="11">
    <source>
        <dbReference type="SAM" id="MobiDB-lite"/>
    </source>
</evidence>
<keyword evidence="4 10" id="KW-0547">Nucleotide-binding</keyword>
<keyword evidence="6 10" id="KW-0133">Cell shape</keyword>
<proteinExistence type="inferred from homology"/>
<gene>
    <name evidence="10" type="primary">murF</name>
    <name evidence="15" type="ORF">F4Y42_15410</name>
</gene>